<evidence type="ECO:0000313" key="3">
    <source>
        <dbReference type="Proteomes" id="UP000638560"/>
    </source>
</evidence>
<evidence type="ECO:0008006" key="4">
    <source>
        <dbReference type="Google" id="ProtNLM"/>
    </source>
</evidence>
<evidence type="ECO:0000256" key="1">
    <source>
        <dbReference type="SAM" id="MobiDB-lite"/>
    </source>
</evidence>
<gene>
    <name evidence="2" type="ORF">I0C86_32835</name>
</gene>
<accession>A0ABS0H5E6</accession>
<dbReference type="InterPro" id="IPR000415">
    <property type="entry name" value="Nitroreductase-like"/>
</dbReference>
<sequence length="234" mass="24220">MPVVPPVRLADGVPHRASPFAGYPPVAITTGQLAAILAAASDGYPGDLPGADAGPATVELCAVVLRVDGLSRGGYRYDRHRHRLVPLGGEPTVAAIVGGPLLPNTRLALRGAAAVLIPVGDPLSPVRRYGADWYRLQQAEVGLVVHRATLAAAVLGLASRIHSEGTNGGTDAALGLDPTRRQSLGFLAVGARARKLTRRVPDLPALEQPQGGGHVALTAAPSPTAHDQPSRFER</sequence>
<feature type="region of interest" description="Disordered" evidence="1">
    <location>
        <begin position="200"/>
        <end position="234"/>
    </location>
</feature>
<dbReference type="EMBL" id="JADPUN010000285">
    <property type="protein sequence ID" value="MBF9133686.1"/>
    <property type="molecule type" value="Genomic_DNA"/>
</dbReference>
<dbReference type="Proteomes" id="UP000638560">
    <property type="component" value="Unassembled WGS sequence"/>
</dbReference>
<dbReference type="SUPFAM" id="SSF55469">
    <property type="entry name" value="FMN-dependent nitroreductase-like"/>
    <property type="match status" value="1"/>
</dbReference>
<proteinExistence type="predicted"/>
<comment type="caution">
    <text evidence="2">The sequence shown here is derived from an EMBL/GenBank/DDBJ whole genome shotgun (WGS) entry which is preliminary data.</text>
</comment>
<protein>
    <recommendedName>
        <fullName evidence="4">Nitroreductase</fullName>
    </recommendedName>
</protein>
<dbReference type="Gene3D" id="3.40.109.10">
    <property type="entry name" value="NADH Oxidase"/>
    <property type="match status" value="1"/>
</dbReference>
<name>A0ABS0H5E6_9ACTN</name>
<organism evidence="2 3">
    <name type="scientific">Plantactinospora alkalitolerans</name>
    <dbReference type="NCBI Taxonomy" id="2789879"/>
    <lineage>
        <taxon>Bacteria</taxon>
        <taxon>Bacillati</taxon>
        <taxon>Actinomycetota</taxon>
        <taxon>Actinomycetes</taxon>
        <taxon>Micromonosporales</taxon>
        <taxon>Micromonosporaceae</taxon>
        <taxon>Plantactinospora</taxon>
    </lineage>
</organism>
<keyword evidence="3" id="KW-1185">Reference proteome</keyword>
<evidence type="ECO:0000313" key="2">
    <source>
        <dbReference type="EMBL" id="MBF9133686.1"/>
    </source>
</evidence>
<reference evidence="2 3" key="1">
    <citation type="submission" date="2020-11" db="EMBL/GenBank/DDBJ databases">
        <title>A novel isolate from a Black sea contaminated sediment with potential to produce alkanes: Plantactinospora alkalitolerans sp. nov.</title>
        <authorList>
            <person name="Carro L."/>
            <person name="Veyisoglu A."/>
            <person name="Guven K."/>
            <person name="Schumann P."/>
            <person name="Klenk H.-P."/>
            <person name="Sahin N."/>
        </authorList>
    </citation>
    <scope>NUCLEOTIDE SEQUENCE [LARGE SCALE GENOMIC DNA]</scope>
    <source>
        <strain evidence="2 3">S1510</strain>
    </source>
</reference>